<keyword evidence="7" id="KW-1278">Translocase</keyword>
<evidence type="ECO:0000256" key="8">
    <source>
        <dbReference type="ARBA" id="ARBA00023136"/>
    </source>
</evidence>
<proteinExistence type="predicted"/>
<dbReference type="PROSITE" id="PS50893">
    <property type="entry name" value="ABC_TRANSPORTER_2"/>
    <property type="match status" value="2"/>
</dbReference>
<dbReference type="Gene3D" id="3.40.50.300">
    <property type="entry name" value="P-loop containing nucleotide triphosphate hydrolases"/>
    <property type="match status" value="2"/>
</dbReference>
<keyword evidence="3" id="KW-0762">Sugar transport</keyword>
<dbReference type="InterPro" id="IPR050107">
    <property type="entry name" value="ABC_carbohydrate_import_ATPase"/>
</dbReference>
<dbReference type="InterPro" id="IPR003439">
    <property type="entry name" value="ABC_transporter-like_ATP-bd"/>
</dbReference>
<dbReference type="EMBL" id="JBHLVF010000023">
    <property type="protein sequence ID" value="MFC0392908.1"/>
    <property type="molecule type" value="Genomic_DNA"/>
</dbReference>
<evidence type="ECO:0000256" key="4">
    <source>
        <dbReference type="ARBA" id="ARBA00022737"/>
    </source>
</evidence>
<dbReference type="InterPro" id="IPR027417">
    <property type="entry name" value="P-loop_NTPase"/>
</dbReference>
<dbReference type="SMART" id="SM00382">
    <property type="entry name" value="AAA"/>
    <property type="match status" value="2"/>
</dbReference>
<organism evidence="10 11">
    <name type="scientific">Paenibacillus mendelii</name>
    <dbReference type="NCBI Taxonomy" id="206163"/>
    <lineage>
        <taxon>Bacteria</taxon>
        <taxon>Bacillati</taxon>
        <taxon>Bacillota</taxon>
        <taxon>Bacilli</taxon>
        <taxon>Bacillales</taxon>
        <taxon>Paenibacillaceae</taxon>
        <taxon>Paenibacillus</taxon>
    </lineage>
</organism>
<dbReference type="Proteomes" id="UP001589818">
    <property type="component" value="Unassembled WGS sequence"/>
</dbReference>
<dbReference type="Pfam" id="PF00005">
    <property type="entry name" value="ABC_tran"/>
    <property type="match status" value="2"/>
</dbReference>
<feature type="domain" description="ABC transporter" evidence="9">
    <location>
        <begin position="256"/>
        <end position="499"/>
    </location>
</feature>
<keyword evidence="1" id="KW-0813">Transport</keyword>
<dbReference type="InterPro" id="IPR003593">
    <property type="entry name" value="AAA+_ATPase"/>
</dbReference>
<dbReference type="RefSeq" id="WP_204818674.1">
    <property type="nucleotide sequence ID" value="NZ_JANHOF010000005.1"/>
</dbReference>
<dbReference type="PANTHER" id="PTHR43790">
    <property type="entry name" value="CARBOHYDRATE TRANSPORT ATP-BINDING PROTEIN MG119-RELATED"/>
    <property type="match status" value="1"/>
</dbReference>
<gene>
    <name evidence="10" type="ORF">ACFFJ8_16165</name>
</gene>
<evidence type="ECO:0000256" key="2">
    <source>
        <dbReference type="ARBA" id="ARBA00022475"/>
    </source>
</evidence>
<accession>A0ABV6JE81</accession>
<name>A0ABV6JE81_9BACL</name>
<dbReference type="CDD" id="cd03215">
    <property type="entry name" value="ABC_Carb_Monos_II"/>
    <property type="match status" value="1"/>
</dbReference>
<evidence type="ECO:0000313" key="11">
    <source>
        <dbReference type="Proteomes" id="UP001589818"/>
    </source>
</evidence>
<dbReference type="InterPro" id="IPR017871">
    <property type="entry name" value="ABC_transporter-like_CS"/>
</dbReference>
<dbReference type="GO" id="GO:0005524">
    <property type="term" value="F:ATP binding"/>
    <property type="evidence" value="ECO:0007669"/>
    <property type="project" value="UniProtKB-KW"/>
</dbReference>
<evidence type="ECO:0000256" key="3">
    <source>
        <dbReference type="ARBA" id="ARBA00022597"/>
    </source>
</evidence>
<keyword evidence="4" id="KW-0677">Repeat</keyword>
<dbReference type="PANTHER" id="PTHR43790:SF3">
    <property type="entry name" value="D-ALLOSE IMPORT ATP-BINDING PROTEIN ALSA-RELATED"/>
    <property type="match status" value="1"/>
</dbReference>
<evidence type="ECO:0000259" key="9">
    <source>
        <dbReference type="PROSITE" id="PS50893"/>
    </source>
</evidence>
<dbReference type="SUPFAM" id="SSF52540">
    <property type="entry name" value="P-loop containing nucleoside triphosphate hydrolases"/>
    <property type="match status" value="2"/>
</dbReference>
<evidence type="ECO:0000256" key="5">
    <source>
        <dbReference type="ARBA" id="ARBA00022741"/>
    </source>
</evidence>
<protein>
    <submittedName>
        <fullName evidence="10">Sugar ABC transporter ATP-binding protein</fullName>
    </submittedName>
</protein>
<evidence type="ECO:0000256" key="1">
    <source>
        <dbReference type="ARBA" id="ARBA00022448"/>
    </source>
</evidence>
<dbReference type="PROSITE" id="PS00211">
    <property type="entry name" value="ABC_TRANSPORTER_1"/>
    <property type="match status" value="1"/>
</dbReference>
<keyword evidence="8" id="KW-0472">Membrane</keyword>
<evidence type="ECO:0000313" key="10">
    <source>
        <dbReference type="EMBL" id="MFC0392908.1"/>
    </source>
</evidence>
<sequence length="499" mass="55312">MLEGNRLKMSHIAKAFSGVQVLKDVTLHLDAGRVLALLGENGAGKSTMIKILNGDYSKDAGEIFLDGVQVSLQTPSDAAKLGIRVIYQELNYVPHTSVMENIYVGHLPRKNRWFVDWKKLRQDTQRLLDLLGCRFAPDELIGNLSIADKQLVEIAKALSKEAKVLVMDEPTAALTAKEVDNLFRVIRGLKSQGVSIIYISHHLDEVTEICDDLMVMRDGEKAGEGQVQDYTTEQIVGMMVGKAVKQNFVKGTTGGMRVPVLEAKQITRAGMLNNVSFTSYKGEIVGVYGLLGSGKEELGKALFGEQAIDSGEIKLNGQALKLKSTMDAKKAKIAYVPPDRKVAGLVLDMSVKDNLTLSCMNRVSRWGFFQKEREIDTVNQWVDRLKIKLSGGIDRQIRFLSGGNQQKVILSRWLMERMDVLILCDPTMGVDVGARADIYEVLQSFRDEGLSVIVISSDLYELQTICDRVLLMKEGQLTHEFEDGRFTEETLLAAAMGGH</sequence>
<keyword evidence="11" id="KW-1185">Reference proteome</keyword>
<feature type="domain" description="ABC transporter" evidence="9">
    <location>
        <begin position="7"/>
        <end position="243"/>
    </location>
</feature>
<keyword evidence="5" id="KW-0547">Nucleotide-binding</keyword>
<evidence type="ECO:0000256" key="7">
    <source>
        <dbReference type="ARBA" id="ARBA00022967"/>
    </source>
</evidence>
<reference evidence="10 11" key="1">
    <citation type="submission" date="2024-09" db="EMBL/GenBank/DDBJ databases">
        <authorList>
            <person name="Sun Q."/>
            <person name="Mori K."/>
        </authorList>
    </citation>
    <scope>NUCLEOTIDE SEQUENCE [LARGE SCALE GENOMIC DNA]</scope>
    <source>
        <strain evidence="10 11">CCM 4839</strain>
    </source>
</reference>
<dbReference type="CDD" id="cd03216">
    <property type="entry name" value="ABC_Carb_Monos_I"/>
    <property type="match status" value="1"/>
</dbReference>
<keyword evidence="6 10" id="KW-0067">ATP-binding</keyword>
<evidence type="ECO:0000256" key="6">
    <source>
        <dbReference type="ARBA" id="ARBA00022840"/>
    </source>
</evidence>
<keyword evidence="2" id="KW-1003">Cell membrane</keyword>
<comment type="caution">
    <text evidence="10">The sequence shown here is derived from an EMBL/GenBank/DDBJ whole genome shotgun (WGS) entry which is preliminary data.</text>
</comment>